<reference evidence="2 3" key="1">
    <citation type="submission" date="2020-04" db="EMBL/GenBank/DDBJ databases">
        <authorList>
            <person name="Alioto T."/>
            <person name="Alioto T."/>
            <person name="Gomez Garrido J."/>
        </authorList>
    </citation>
    <scope>NUCLEOTIDE SEQUENCE [LARGE SCALE GENOMIC DNA]</scope>
</reference>
<dbReference type="Proteomes" id="UP000494165">
    <property type="component" value="Unassembled WGS sequence"/>
</dbReference>
<keyword evidence="3" id="KW-1185">Reference proteome</keyword>
<sequence>MKSTLSKYFMWSLVWIHVCLQFSVAIAAAVFTDNSVDHEGASSGSSSASTVGNSLLHQHVKRFSGLYTGPYFDTSIATNITAQLGTHAFLPCKVKQLGNKSRAREYREEEAGWHSLGKRAGGTSGAALAKSVVHVSCMCLRSSFSSGKEQIIV</sequence>
<proteinExistence type="predicted"/>
<protein>
    <submittedName>
        <fullName evidence="2">Uncharacterized protein</fullName>
    </submittedName>
</protein>
<dbReference type="EMBL" id="CADEPI010000194">
    <property type="protein sequence ID" value="CAB3379758.1"/>
    <property type="molecule type" value="Genomic_DNA"/>
</dbReference>
<accession>A0A8S1DBG1</accession>
<feature type="signal peptide" evidence="1">
    <location>
        <begin position="1"/>
        <end position="27"/>
    </location>
</feature>
<name>A0A8S1DBG1_9INSE</name>
<dbReference type="AlphaFoldDB" id="A0A8S1DBG1"/>
<dbReference type="OrthoDB" id="8049355at2759"/>
<feature type="chain" id="PRO_5035761720" evidence="1">
    <location>
        <begin position="28"/>
        <end position="153"/>
    </location>
</feature>
<comment type="caution">
    <text evidence="2">The sequence shown here is derived from an EMBL/GenBank/DDBJ whole genome shotgun (WGS) entry which is preliminary data.</text>
</comment>
<evidence type="ECO:0000313" key="2">
    <source>
        <dbReference type="EMBL" id="CAB3379758.1"/>
    </source>
</evidence>
<evidence type="ECO:0000313" key="3">
    <source>
        <dbReference type="Proteomes" id="UP000494165"/>
    </source>
</evidence>
<keyword evidence="1" id="KW-0732">Signal</keyword>
<gene>
    <name evidence="2" type="ORF">CLODIP_2_CD01993</name>
</gene>
<organism evidence="2 3">
    <name type="scientific">Cloeon dipterum</name>
    <dbReference type="NCBI Taxonomy" id="197152"/>
    <lineage>
        <taxon>Eukaryota</taxon>
        <taxon>Metazoa</taxon>
        <taxon>Ecdysozoa</taxon>
        <taxon>Arthropoda</taxon>
        <taxon>Hexapoda</taxon>
        <taxon>Insecta</taxon>
        <taxon>Pterygota</taxon>
        <taxon>Palaeoptera</taxon>
        <taxon>Ephemeroptera</taxon>
        <taxon>Pisciforma</taxon>
        <taxon>Baetidae</taxon>
        <taxon>Cloeon</taxon>
    </lineage>
</organism>
<evidence type="ECO:0000256" key="1">
    <source>
        <dbReference type="SAM" id="SignalP"/>
    </source>
</evidence>